<accession>A0A4U5NG52</accession>
<protein>
    <submittedName>
        <fullName evidence="2">Uncharacterized protein</fullName>
    </submittedName>
</protein>
<sequence>MSSADCAFEDGELFSEEAPEEIIERLPCAYSPRTSIRFKRWWRERVNENEWNPEKRRRLSDFVDGFQEPDDRDQELRFVGTTSESGKFVFIAKELTPQPVDEEPEPLCPKPPSPPRPTSDSDFQPPLPVPPASRSTPQKGWVKHSEDDGCFCHIHCSVGSRSVHLAKNISKYALRREFNLLVEIDYEQRKHLKERKDHLRELKAIVRDTEMKVERLKATLNLF</sequence>
<dbReference type="AlphaFoldDB" id="A0A4U5NG52"/>
<evidence type="ECO:0000313" key="3">
    <source>
        <dbReference type="Proteomes" id="UP000298663"/>
    </source>
</evidence>
<dbReference type="EMBL" id="AZBU02000004">
    <property type="protein sequence ID" value="TKR81692.1"/>
    <property type="molecule type" value="Genomic_DNA"/>
</dbReference>
<reference evidence="2 3" key="1">
    <citation type="journal article" date="2015" name="Genome Biol.">
        <title>Comparative genomics of Steinernema reveals deeply conserved gene regulatory networks.</title>
        <authorList>
            <person name="Dillman A.R."/>
            <person name="Macchietto M."/>
            <person name="Porter C.F."/>
            <person name="Rogers A."/>
            <person name="Williams B."/>
            <person name="Antoshechkin I."/>
            <person name="Lee M.M."/>
            <person name="Goodwin Z."/>
            <person name="Lu X."/>
            <person name="Lewis E.E."/>
            <person name="Goodrich-Blair H."/>
            <person name="Stock S.P."/>
            <person name="Adams B.J."/>
            <person name="Sternberg P.W."/>
            <person name="Mortazavi A."/>
        </authorList>
    </citation>
    <scope>NUCLEOTIDE SEQUENCE [LARGE SCALE GENOMIC DNA]</scope>
    <source>
        <strain evidence="2 3">ALL</strain>
    </source>
</reference>
<keyword evidence="3" id="KW-1185">Reference proteome</keyword>
<organism evidence="2 3">
    <name type="scientific">Steinernema carpocapsae</name>
    <name type="common">Entomopathogenic nematode</name>
    <dbReference type="NCBI Taxonomy" id="34508"/>
    <lineage>
        <taxon>Eukaryota</taxon>
        <taxon>Metazoa</taxon>
        <taxon>Ecdysozoa</taxon>
        <taxon>Nematoda</taxon>
        <taxon>Chromadorea</taxon>
        <taxon>Rhabditida</taxon>
        <taxon>Tylenchina</taxon>
        <taxon>Panagrolaimomorpha</taxon>
        <taxon>Strongyloidoidea</taxon>
        <taxon>Steinernematidae</taxon>
        <taxon>Steinernema</taxon>
    </lineage>
</organism>
<evidence type="ECO:0000256" key="1">
    <source>
        <dbReference type="SAM" id="MobiDB-lite"/>
    </source>
</evidence>
<name>A0A4U5NG52_STECR</name>
<proteinExistence type="predicted"/>
<feature type="compositionally biased region" description="Pro residues" evidence="1">
    <location>
        <begin position="106"/>
        <end position="117"/>
    </location>
</feature>
<comment type="caution">
    <text evidence="2">The sequence shown here is derived from an EMBL/GenBank/DDBJ whole genome shotgun (WGS) entry which is preliminary data.</text>
</comment>
<reference evidence="2 3" key="2">
    <citation type="journal article" date="2019" name="G3 (Bethesda)">
        <title>Hybrid Assembly of the Genome of the Entomopathogenic Nematode Steinernema carpocapsae Identifies the X-Chromosome.</title>
        <authorList>
            <person name="Serra L."/>
            <person name="Macchietto M."/>
            <person name="Macias-Munoz A."/>
            <person name="McGill C.J."/>
            <person name="Rodriguez I.M."/>
            <person name="Rodriguez B."/>
            <person name="Murad R."/>
            <person name="Mortazavi A."/>
        </authorList>
    </citation>
    <scope>NUCLEOTIDE SEQUENCE [LARGE SCALE GENOMIC DNA]</scope>
    <source>
        <strain evidence="2 3">ALL</strain>
    </source>
</reference>
<gene>
    <name evidence="2" type="ORF">L596_015523</name>
</gene>
<evidence type="ECO:0000313" key="2">
    <source>
        <dbReference type="EMBL" id="TKR81692.1"/>
    </source>
</evidence>
<dbReference type="Proteomes" id="UP000298663">
    <property type="component" value="Unassembled WGS sequence"/>
</dbReference>
<feature type="region of interest" description="Disordered" evidence="1">
    <location>
        <begin position="99"/>
        <end position="141"/>
    </location>
</feature>